<dbReference type="PANTHER" id="PTHR43620">
    <property type="entry name" value="GLYCEROPHOSPHORYL DIESTER PHOSPHODIESTERASE"/>
    <property type="match status" value="1"/>
</dbReference>
<dbReference type="SUPFAM" id="SSF51695">
    <property type="entry name" value="PLC-like phosphodiesterases"/>
    <property type="match status" value="1"/>
</dbReference>
<comment type="similarity">
    <text evidence="1">Belongs to the glycerophosphoryl diester phosphodiesterase family.</text>
</comment>
<dbReference type="InterPro" id="IPR030395">
    <property type="entry name" value="GP_PDE_dom"/>
</dbReference>
<dbReference type="PANTHER" id="PTHR43620:SF7">
    <property type="entry name" value="GLYCEROPHOSPHODIESTER PHOSPHODIESTERASE GDPD5-RELATED"/>
    <property type="match status" value="1"/>
</dbReference>
<keyword evidence="3" id="KW-0732">Signal</keyword>
<name>A0ABT8VPE7_9FLAO</name>
<dbReference type="EMBL" id="JAUMIT010000001">
    <property type="protein sequence ID" value="MDO3693827.1"/>
    <property type="molecule type" value="Genomic_DNA"/>
</dbReference>
<dbReference type="GO" id="GO:0008889">
    <property type="term" value="F:glycerophosphodiester phosphodiesterase activity"/>
    <property type="evidence" value="ECO:0007669"/>
    <property type="project" value="UniProtKB-EC"/>
</dbReference>
<evidence type="ECO:0000259" key="7">
    <source>
        <dbReference type="PROSITE" id="PS51704"/>
    </source>
</evidence>
<keyword evidence="5 8" id="KW-0378">Hydrolase</keyword>
<comment type="catalytic activity">
    <reaction evidence="6">
        <text>a sn-glycero-3-phosphodiester + H2O = an alcohol + sn-glycerol 3-phosphate + H(+)</text>
        <dbReference type="Rhea" id="RHEA:12969"/>
        <dbReference type="ChEBI" id="CHEBI:15377"/>
        <dbReference type="ChEBI" id="CHEBI:15378"/>
        <dbReference type="ChEBI" id="CHEBI:30879"/>
        <dbReference type="ChEBI" id="CHEBI:57597"/>
        <dbReference type="ChEBI" id="CHEBI:83408"/>
        <dbReference type="EC" id="3.1.4.46"/>
    </reaction>
</comment>
<dbReference type="Gene3D" id="3.20.20.190">
    <property type="entry name" value="Phosphatidylinositol (PI) phosphodiesterase"/>
    <property type="match status" value="1"/>
</dbReference>
<accession>A0ABT8VPE7</accession>
<keyword evidence="4" id="KW-0319">Glycerol metabolism</keyword>
<evidence type="ECO:0000313" key="8">
    <source>
        <dbReference type="EMBL" id="MDO3693827.1"/>
    </source>
</evidence>
<proteinExistence type="inferred from homology"/>
<keyword evidence="9" id="KW-1185">Reference proteome</keyword>
<protein>
    <recommendedName>
        <fullName evidence="2">glycerophosphodiester phosphodiesterase</fullName>
        <ecNumber evidence="2">3.1.4.46</ecNumber>
    </recommendedName>
</protein>
<dbReference type="NCBIfam" id="NF008354">
    <property type="entry name" value="PRK11143.1"/>
    <property type="match status" value="1"/>
</dbReference>
<gene>
    <name evidence="8" type="primary">glpQ</name>
    <name evidence="8" type="ORF">QVZ41_03060</name>
</gene>
<reference evidence="8" key="1">
    <citation type="submission" date="2023-07" db="EMBL/GenBank/DDBJ databases">
        <title>Wenyingzhuangia sp. chi5 genome sequencing and assembly.</title>
        <authorList>
            <person name="Park S."/>
        </authorList>
    </citation>
    <scope>NUCLEOTIDE SEQUENCE</scope>
    <source>
        <strain evidence="8">Chi5</strain>
    </source>
</reference>
<organism evidence="8 9">
    <name type="scientific">Wenyingzhuangia gilva</name>
    <dbReference type="NCBI Taxonomy" id="3057677"/>
    <lineage>
        <taxon>Bacteria</taxon>
        <taxon>Pseudomonadati</taxon>
        <taxon>Bacteroidota</taxon>
        <taxon>Flavobacteriia</taxon>
        <taxon>Flavobacteriales</taxon>
        <taxon>Flavobacteriaceae</taxon>
        <taxon>Wenyingzhuangia</taxon>
    </lineage>
</organism>
<dbReference type="Proteomes" id="UP001168642">
    <property type="component" value="Unassembled WGS sequence"/>
</dbReference>
<comment type="caution">
    <text evidence="8">The sequence shown here is derived from an EMBL/GenBank/DDBJ whole genome shotgun (WGS) entry which is preliminary data.</text>
</comment>
<evidence type="ECO:0000256" key="5">
    <source>
        <dbReference type="ARBA" id="ARBA00022801"/>
    </source>
</evidence>
<dbReference type="RefSeq" id="WP_302883076.1">
    <property type="nucleotide sequence ID" value="NZ_JAUMIT010000001.1"/>
</dbReference>
<evidence type="ECO:0000313" key="9">
    <source>
        <dbReference type="Proteomes" id="UP001168642"/>
    </source>
</evidence>
<dbReference type="Pfam" id="PF03009">
    <property type="entry name" value="GDPD"/>
    <property type="match status" value="1"/>
</dbReference>
<evidence type="ECO:0000256" key="6">
    <source>
        <dbReference type="ARBA" id="ARBA00047512"/>
    </source>
</evidence>
<dbReference type="EC" id="3.1.4.46" evidence="2"/>
<dbReference type="InterPro" id="IPR017946">
    <property type="entry name" value="PLC-like_Pdiesterase_TIM-brl"/>
</dbReference>
<evidence type="ECO:0000256" key="1">
    <source>
        <dbReference type="ARBA" id="ARBA00007277"/>
    </source>
</evidence>
<evidence type="ECO:0000256" key="3">
    <source>
        <dbReference type="ARBA" id="ARBA00022729"/>
    </source>
</evidence>
<dbReference type="PROSITE" id="PS51704">
    <property type="entry name" value="GP_PDE"/>
    <property type="match status" value="1"/>
</dbReference>
<evidence type="ECO:0000256" key="2">
    <source>
        <dbReference type="ARBA" id="ARBA00012247"/>
    </source>
</evidence>
<sequence>MSVSKLANLVGNLIIVFMKFNIRIPAVFFVLLCLLMSCHSKSNKSKMLVIAHRGASGYLPEHTLPAKALAYGMHPDFLEQDVVLTKDDVPVVIHDIHLETTTDVAEIFPNRKRADGKYYVIDFTWNELQQLKVTERFDTDTQKAVYAYRFPIHKSIFKLHTLSQEIEMIQGLNTSMKQNIGIYVEIKEPKFHRNEGKDISKIVLELLSNYGYKTLKDNCILQCFDAVELKKIRQEYQCDLFLVQLLEIGYSDEVFKDMSPKKIVDEIALYANGIGPWYKQIIAGDDHIDGFENLVTLAHQKDLKVHAFTYRADDLGTFSSFNDLLASAKTDLKLDGIFTDFPDKAVTYFKQ</sequence>
<feature type="domain" description="GP-PDE" evidence="7">
    <location>
        <begin position="47"/>
        <end position="349"/>
    </location>
</feature>
<evidence type="ECO:0000256" key="4">
    <source>
        <dbReference type="ARBA" id="ARBA00022798"/>
    </source>
</evidence>